<dbReference type="EMBL" id="BMLP01000016">
    <property type="protein sequence ID" value="GGO39069.1"/>
    <property type="molecule type" value="Genomic_DNA"/>
</dbReference>
<feature type="region of interest" description="Disordered" evidence="1">
    <location>
        <begin position="55"/>
        <end position="101"/>
    </location>
</feature>
<dbReference type="Proteomes" id="UP000598196">
    <property type="component" value="Unassembled WGS sequence"/>
</dbReference>
<protein>
    <submittedName>
        <fullName evidence="2">Uncharacterized protein</fullName>
    </submittedName>
</protein>
<reference evidence="2 3" key="1">
    <citation type="journal article" date="2014" name="Int. J. Syst. Evol. Microbiol.">
        <title>Complete genome sequence of Corynebacterium casei LMG S-19264T (=DSM 44701T), isolated from a smear-ripened cheese.</title>
        <authorList>
            <consortium name="US DOE Joint Genome Institute (JGI-PGF)"/>
            <person name="Walter F."/>
            <person name="Albersmeier A."/>
            <person name="Kalinowski J."/>
            <person name="Ruckert C."/>
        </authorList>
    </citation>
    <scope>NUCLEOTIDE SEQUENCE [LARGE SCALE GENOMIC DNA]</scope>
    <source>
        <strain evidence="2 3">CGMCC 1.7029</strain>
    </source>
</reference>
<name>A0A917YPM6_9RHOB</name>
<comment type="caution">
    <text evidence="2">The sequence shown here is derived from an EMBL/GenBank/DDBJ whole genome shotgun (WGS) entry which is preliminary data.</text>
</comment>
<evidence type="ECO:0000256" key="1">
    <source>
        <dbReference type="SAM" id="MobiDB-lite"/>
    </source>
</evidence>
<keyword evidence="3" id="KW-1185">Reference proteome</keyword>
<proteinExistence type="predicted"/>
<organism evidence="2 3">
    <name type="scientific">Gemmobacter aquaticus</name>
    <dbReference type="NCBI Taxonomy" id="490185"/>
    <lineage>
        <taxon>Bacteria</taxon>
        <taxon>Pseudomonadati</taxon>
        <taxon>Pseudomonadota</taxon>
        <taxon>Alphaproteobacteria</taxon>
        <taxon>Rhodobacterales</taxon>
        <taxon>Paracoccaceae</taxon>
        <taxon>Gemmobacter</taxon>
    </lineage>
</organism>
<gene>
    <name evidence="2" type="ORF">GCM10010991_37320</name>
</gene>
<sequence length="183" mass="19517">MDITTTSALFDDIALADRYAPLCDGRIGTRTPSGEAVLFDDIQAFGPVAGMRPDADCNAVSTPAKDSGSEPIDRDPQQSAGQERRPPCRAGARPGQGGNSIRGSRICARNLFATARVVIDWRAIGCTPRAGPAPLQLVRLRTHAAPCRGPPERQRRPILDQAMHPRGHWGPGRAGASFDALQS</sequence>
<feature type="region of interest" description="Disordered" evidence="1">
    <location>
        <begin position="164"/>
        <end position="183"/>
    </location>
</feature>
<feature type="compositionally biased region" description="Basic and acidic residues" evidence="1">
    <location>
        <begin position="67"/>
        <end position="86"/>
    </location>
</feature>
<accession>A0A917YPM6</accession>
<evidence type="ECO:0000313" key="3">
    <source>
        <dbReference type="Proteomes" id="UP000598196"/>
    </source>
</evidence>
<evidence type="ECO:0000313" key="2">
    <source>
        <dbReference type="EMBL" id="GGO39069.1"/>
    </source>
</evidence>
<dbReference type="AlphaFoldDB" id="A0A917YPM6"/>